<dbReference type="Proteomes" id="UP000031641">
    <property type="component" value="Chromosome"/>
</dbReference>
<organism evidence="2 3">
    <name type="scientific">Metamycoplasma canadense</name>
    <dbReference type="NCBI Taxonomy" id="29554"/>
    <lineage>
        <taxon>Bacteria</taxon>
        <taxon>Bacillati</taxon>
        <taxon>Mycoplasmatota</taxon>
        <taxon>Mycoplasmoidales</taxon>
        <taxon>Metamycoplasmataceae</taxon>
        <taxon>Metamycoplasma</taxon>
    </lineage>
</organism>
<dbReference type="SUPFAM" id="SSF56219">
    <property type="entry name" value="DNase I-like"/>
    <property type="match status" value="1"/>
</dbReference>
<gene>
    <name evidence="2" type="ORF">MCAN360_0099</name>
</gene>
<dbReference type="OrthoDB" id="403989at2"/>
<evidence type="ECO:0000313" key="2">
    <source>
        <dbReference type="EMBL" id="BAP39380.1"/>
    </source>
</evidence>
<dbReference type="Gene3D" id="3.60.10.10">
    <property type="entry name" value="Endonuclease/exonuclease/phosphatase"/>
    <property type="match status" value="1"/>
</dbReference>
<feature type="region of interest" description="Disordered" evidence="1">
    <location>
        <begin position="31"/>
        <end position="90"/>
    </location>
</feature>
<dbReference type="AlphaFoldDB" id="A0A077L513"/>
<name>A0A077L513_9BACT</name>
<dbReference type="NCBIfam" id="NF045851">
    <property type="entry name" value="mem_nucl_MnuA"/>
    <property type="match status" value="1"/>
</dbReference>
<dbReference type="PROSITE" id="PS51257">
    <property type="entry name" value="PROKAR_LIPOPROTEIN"/>
    <property type="match status" value="1"/>
</dbReference>
<feature type="compositionally biased region" description="Basic and acidic residues" evidence="1">
    <location>
        <begin position="78"/>
        <end position="90"/>
    </location>
</feature>
<keyword evidence="3" id="KW-1185">Reference proteome</keyword>
<reference evidence="3" key="1">
    <citation type="journal article" date="2014" name="Genome Announc.">
        <title>Complete Genome Sequence of Mycoplasma canadense Strain HAZ 360_1 from Bovine Mastitic Milk in Japan.</title>
        <authorList>
            <person name="Hata E."/>
        </authorList>
    </citation>
    <scope>NUCLEOTIDE SEQUENCE [LARGE SCALE GENOMIC DNA]</scope>
    <source>
        <strain evidence="3">HAZ360_1</strain>
    </source>
</reference>
<evidence type="ECO:0000313" key="3">
    <source>
        <dbReference type="Proteomes" id="UP000031641"/>
    </source>
</evidence>
<dbReference type="STRING" id="29554.MCAN360_0099"/>
<dbReference type="InterPro" id="IPR036691">
    <property type="entry name" value="Endo/exonu/phosph_ase_sf"/>
</dbReference>
<dbReference type="HOGENOM" id="CLU_468354_0_0_14"/>
<dbReference type="RefSeq" id="WP_052461458.1">
    <property type="nucleotide sequence ID" value="NZ_AP014631.1"/>
</dbReference>
<dbReference type="CDD" id="cd10283">
    <property type="entry name" value="MnuA_DNase1-like"/>
    <property type="match status" value="1"/>
</dbReference>
<feature type="compositionally biased region" description="Low complexity" evidence="1">
    <location>
        <begin position="39"/>
        <end position="54"/>
    </location>
</feature>
<protein>
    <submittedName>
        <fullName evidence="2">Membrane nuclease A</fullName>
    </submittedName>
</protein>
<dbReference type="KEGG" id="mcan:MCAN360_0099"/>
<feature type="compositionally biased region" description="Basic and acidic residues" evidence="1">
    <location>
        <begin position="233"/>
        <end position="242"/>
    </location>
</feature>
<proteinExistence type="predicted"/>
<accession>A0A077L513</accession>
<feature type="region of interest" description="Disordered" evidence="1">
    <location>
        <begin position="222"/>
        <end position="262"/>
    </location>
</feature>
<dbReference type="EMBL" id="AP014631">
    <property type="protein sequence ID" value="BAP39380.1"/>
    <property type="molecule type" value="Genomic_DNA"/>
</dbReference>
<sequence length="582" mass="66733">MKKISKFLLTFGSITSVISSPLILLACGNTQEDKKSKGTQEQTPPETTKPSESTNDNQEEKEKDQLPDGTSPTAPQKTPEDKKQEEDNLTHKQEEIAEKIKNKKIFTGKLVQKTIDDIKKILSEENITGEKYFGKIKPGKKSKKYVLKFGTKRSDKEFKNLTFDNEFIELLKNNEIVSTNNKNDYLSFLKKEDGTIVIPFKFKNKDTIYEIILFSLEKKDQNEFEPTNPNINENKDKQDDPTSKNNVPNDSQQNPNKQPQSNLKEHKIKWGHWNIRQFNGESKTQDKKTKRIAILANKQKFDVLGLTEVYEGDGVKKIVDEINKLNGSNIYSYIVSKKLKGDIFGNAQAEHVAVIYNTQKLETEAFSNGQIGYSYTNKFTDIFGNENSQYSRPPYGVKFKYKIKPEYKMTFVFSHFDSPGTRTETNYGNFLDRKSISGIGAFEYRESQQLVNVLDYFDSIDGQQSNVFFGGDTNIKIGKEEIAFSTLKGKYKSALKDSEEYKTSLGNSNNWSEPYDKLFYKIDSNWKLSNSYKYDIFKVNNPDEEIYKILKDNNLEIKPNEKIANATTLSDHTSVGAEIIME</sequence>
<evidence type="ECO:0000256" key="1">
    <source>
        <dbReference type="SAM" id="MobiDB-lite"/>
    </source>
</evidence>
<feature type="compositionally biased region" description="Low complexity" evidence="1">
    <location>
        <begin position="248"/>
        <end position="262"/>
    </location>
</feature>